<proteinExistence type="predicted"/>
<sequence length="269" mass="27812">MSASVVPGVLHVRGADLYYELRGAGPLLALIGGPMDARGFAALADELARDHRVLTTDPRGVLRSPVDDPEQERFPELRAADLARLVRHVGAAGATGDSGVAVLGTCGGAVAALALALAQPDLLGTVVAHEPPLPELLPDRAERRIATEETVRHSLERGISDASVAVHFAAGRSGGEAVAQDGADEQRFLQHEMLSTTQWVPDVARLRGSGTRIVVGVGEDSAGQTCGLAARALAADLGTGAVEFPGGHLGFVDHPATFADRLRAVLAEG</sequence>
<dbReference type="SUPFAM" id="SSF53474">
    <property type="entry name" value="alpha/beta-Hydrolases"/>
    <property type="match status" value="1"/>
</dbReference>
<evidence type="ECO:0000259" key="1">
    <source>
        <dbReference type="Pfam" id="PF00561"/>
    </source>
</evidence>
<keyword evidence="2" id="KW-0378">Hydrolase</keyword>
<gene>
    <name evidence="2" type="ORF">JL107_04370</name>
</gene>
<dbReference type="AlphaFoldDB" id="A0A938YLM6"/>
<dbReference type="InterPro" id="IPR000073">
    <property type="entry name" value="AB_hydrolase_1"/>
</dbReference>
<organism evidence="2 3">
    <name type="scientific">Nakamurella flavida</name>
    <dbReference type="NCBI Taxonomy" id="363630"/>
    <lineage>
        <taxon>Bacteria</taxon>
        <taxon>Bacillati</taxon>
        <taxon>Actinomycetota</taxon>
        <taxon>Actinomycetes</taxon>
        <taxon>Nakamurellales</taxon>
        <taxon>Nakamurellaceae</taxon>
        <taxon>Nakamurella</taxon>
    </lineage>
</organism>
<accession>A0A938YLM6</accession>
<dbReference type="Gene3D" id="3.40.50.1820">
    <property type="entry name" value="alpha/beta hydrolase"/>
    <property type="match status" value="1"/>
</dbReference>
<feature type="domain" description="AB hydrolase-1" evidence="1">
    <location>
        <begin position="26"/>
        <end position="145"/>
    </location>
</feature>
<reference evidence="2" key="1">
    <citation type="submission" date="2021-01" db="EMBL/GenBank/DDBJ databases">
        <title>KCTC 19127 draft genome.</title>
        <authorList>
            <person name="An D."/>
        </authorList>
    </citation>
    <scope>NUCLEOTIDE SEQUENCE</scope>
    <source>
        <strain evidence="2">KCTC 19127</strain>
    </source>
</reference>
<dbReference type="RefSeq" id="WP_205255780.1">
    <property type="nucleotide sequence ID" value="NZ_BAAAPV010000002.1"/>
</dbReference>
<evidence type="ECO:0000313" key="2">
    <source>
        <dbReference type="EMBL" id="MBM9475677.1"/>
    </source>
</evidence>
<keyword evidence="3" id="KW-1185">Reference proteome</keyword>
<comment type="caution">
    <text evidence="2">The sequence shown here is derived from an EMBL/GenBank/DDBJ whole genome shotgun (WGS) entry which is preliminary data.</text>
</comment>
<evidence type="ECO:0000313" key="3">
    <source>
        <dbReference type="Proteomes" id="UP000663801"/>
    </source>
</evidence>
<dbReference type="EMBL" id="JAERWL010000005">
    <property type="protein sequence ID" value="MBM9475677.1"/>
    <property type="molecule type" value="Genomic_DNA"/>
</dbReference>
<dbReference type="InterPro" id="IPR029058">
    <property type="entry name" value="AB_hydrolase_fold"/>
</dbReference>
<dbReference type="GO" id="GO:0016787">
    <property type="term" value="F:hydrolase activity"/>
    <property type="evidence" value="ECO:0007669"/>
    <property type="project" value="UniProtKB-KW"/>
</dbReference>
<dbReference type="Proteomes" id="UP000663801">
    <property type="component" value="Unassembled WGS sequence"/>
</dbReference>
<name>A0A938YLM6_9ACTN</name>
<dbReference type="Pfam" id="PF00561">
    <property type="entry name" value="Abhydrolase_1"/>
    <property type="match status" value="1"/>
</dbReference>
<protein>
    <submittedName>
        <fullName evidence="2">Alpha/beta fold hydrolase</fullName>
    </submittedName>
</protein>